<feature type="domain" description="CobW C-terminal" evidence="2">
    <location>
        <begin position="423"/>
        <end position="534"/>
    </location>
</feature>
<dbReference type="SMART" id="SM00833">
    <property type="entry name" value="CobW_C"/>
    <property type="match status" value="1"/>
</dbReference>
<feature type="region of interest" description="Disordered" evidence="1">
    <location>
        <begin position="344"/>
        <end position="406"/>
    </location>
</feature>
<gene>
    <name evidence="3" type="primary">PLEST009183</name>
    <name evidence="3" type="ORF">PLESTB_000325600</name>
</gene>
<feature type="compositionally biased region" description="Low complexity" evidence="1">
    <location>
        <begin position="369"/>
        <end position="388"/>
    </location>
</feature>
<dbReference type="Gene3D" id="3.40.50.300">
    <property type="entry name" value="P-loop containing nucleotide triphosphate hydrolases"/>
    <property type="match status" value="1"/>
</dbReference>
<evidence type="ECO:0000259" key="2">
    <source>
        <dbReference type="SMART" id="SM00833"/>
    </source>
</evidence>
<organism evidence="3 4">
    <name type="scientific">Pleodorina starrii</name>
    <dbReference type="NCBI Taxonomy" id="330485"/>
    <lineage>
        <taxon>Eukaryota</taxon>
        <taxon>Viridiplantae</taxon>
        <taxon>Chlorophyta</taxon>
        <taxon>core chlorophytes</taxon>
        <taxon>Chlorophyceae</taxon>
        <taxon>CS clade</taxon>
        <taxon>Chlamydomonadales</taxon>
        <taxon>Volvocaceae</taxon>
        <taxon>Pleodorina</taxon>
    </lineage>
</organism>
<dbReference type="PANTHER" id="PTHR13748:SF46">
    <property type="entry name" value="ZINC CHAPERONE YEIR"/>
    <property type="match status" value="1"/>
</dbReference>
<feature type="compositionally biased region" description="Low complexity" evidence="1">
    <location>
        <begin position="256"/>
        <end position="266"/>
    </location>
</feature>
<evidence type="ECO:0000313" key="3">
    <source>
        <dbReference type="EMBL" id="GLC49944.1"/>
    </source>
</evidence>
<feature type="region of interest" description="Disordered" evidence="1">
    <location>
        <begin position="14"/>
        <end position="46"/>
    </location>
</feature>
<evidence type="ECO:0000256" key="1">
    <source>
        <dbReference type="SAM" id="MobiDB-lite"/>
    </source>
</evidence>
<dbReference type="Proteomes" id="UP001165080">
    <property type="component" value="Unassembled WGS sequence"/>
</dbReference>
<dbReference type="InterPro" id="IPR003495">
    <property type="entry name" value="CobW/HypB/UreG_nucleotide-bd"/>
</dbReference>
<dbReference type="InterPro" id="IPR051316">
    <property type="entry name" value="Zinc-reg_GTPase_activator"/>
</dbReference>
<accession>A0A9W6BD38</accession>
<dbReference type="Pfam" id="PF02492">
    <property type="entry name" value="cobW"/>
    <property type="match status" value="1"/>
</dbReference>
<feature type="compositionally biased region" description="Pro residues" evidence="1">
    <location>
        <begin position="23"/>
        <end position="42"/>
    </location>
</feature>
<comment type="caution">
    <text evidence="3">The sequence shown here is derived from an EMBL/GenBank/DDBJ whole genome shotgun (WGS) entry which is preliminary data.</text>
</comment>
<reference evidence="3 4" key="1">
    <citation type="journal article" date="2023" name="Commun. Biol.">
        <title>Reorganization of the ancestral sex-determining regions during the evolution of trioecy in Pleodorina starrii.</title>
        <authorList>
            <person name="Takahashi K."/>
            <person name="Suzuki S."/>
            <person name="Kawai-Toyooka H."/>
            <person name="Yamamoto K."/>
            <person name="Hamaji T."/>
            <person name="Ootsuki R."/>
            <person name="Yamaguchi H."/>
            <person name="Kawachi M."/>
            <person name="Higashiyama T."/>
            <person name="Nozaki H."/>
        </authorList>
    </citation>
    <scope>NUCLEOTIDE SEQUENCE [LARGE SCALE GENOMIC DNA]</scope>
    <source>
        <strain evidence="3 4">NIES-4479</strain>
    </source>
</reference>
<dbReference type="PANTHER" id="PTHR13748">
    <property type="entry name" value="COBW-RELATED"/>
    <property type="match status" value="1"/>
</dbReference>
<dbReference type="Pfam" id="PF07683">
    <property type="entry name" value="CobW_C"/>
    <property type="match status" value="1"/>
</dbReference>
<dbReference type="GO" id="GO:0005737">
    <property type="term" value="C:cytoplasm"/>
    <property type="evidence" value="ECO:0007669"/>
    <property type="project" value="TreeGrafter"/>
</dbReference>
<feature type="region of interest" description="Disordered" evidence="1">
    <location>
        <begin position="241"/>
        <end position="266"/>
    </location>
</feature>
<protein>
    <recommendedName>
        <fullName evidence="2">CobW C-terminal domain-containing protein</fullName>
    </recommendedName>
</protein>
<dbReference type="SUPFAM" id="SSF52540">
    <property type="entry name" value="P-loop containing nucleoside triphosphate hydrolases"/>
    <property type="match status" value="1"/>
</dbReference>
<evidence type="ECO:0000313" key="4">
    <source>
        <dbReference type="Proteomes" id="UP001165080"/>
    </source>
</evidence>
<sequence length="540" mass="54992">MNLEPWALMQRCLRPASARKPKQPGPVPAPAAGPSPPVPPSSPAATPSGVVVRELAGGCLCCTLSGPLGVAIAQLVRQTKPDRLLIEPSGLGHPAGLLDTLYGEHLRSALDVKAVICLVDVRAAAAELSAAAAEGPGGPGPAASDGGGGGGGGGIGGSGALAAAAVPNETFQASFWRHDQINVADVLVGHKADLASPDQLDAFWRWAEQLYPPKAQVELACHGRIDPSLLNLRRTPVFRPLFRPESHRSSSRRTAQRAAAKGPSAATAAAAAALPPSAAAVPAAATSPSPATAPAAAATTASLSTTHGYEDDGARVAAAVAATHLAEAEGDEEVRPGAIAGDTAAEPPIQLRPGKPLRFPSALPPAPLAPQGQQPQQPQPQQQQQGQQEVESLEPGGVQGAGEEAERVGGVAASGFAGPGSFSCGWLFSSEDVFERGRLAAVLAAMWPAAARLKGIFRVGKSSYVVPYLQADGSVELRPVSYRRESRLEVIVRSPQYGGGSAAAGTGGPEGPSLESALARADWEEVERALVEALAAQKRG</sequence>
<proteinExistence type="predicted"/>
<dbReference type="EMBL" id="BRXU01000003">
    <property type="protein sequence ID" value="GLC49944.1"/>
    <property type="molecule type" value="Genomic_DNA"/>
</dbReference>
<dbReference type="AlphaFoldDB" id="A0A9W6BD38"/>
<feature type="region of interest" description="Disordered" evidence="1">
    <location>
        <begin position="131"/>
        <end position="151"/>
    </location>
</feature>
<dbReference type="InterPro" id="IPR011629">
    <property type="entry name" value="CobW-like_C"/>
</dbReference>
<dbReference type="InterPro" id="IPR027417">
    <property type="entry name" value="P-loop_NTPase"/>
</dbReference>
<feature type="region of interest" description="Disordered" evidence="1">
    <location>
        <begin position="497"/>
        <end position="516"/>
    </location>
</feature>
<keyword evidence="4" id="KW-1185">Reference proteome</keyword>
<name>A0A9W6BD38_9CHLO</name>
<feature type="compositionally biased region" description="Gly residues" evidence="1">
    <location>
        <begin position="497"/>
        <end position="510"/>
    </location>
</feature>